<dbReference type="Pfam" id="PF01476">
    <property type="entry name" value="LysM"/>
    <property type="match status" value="2"/>
</dbReference>
<keyword evidence="6" id="KW-1185">Reference proteome</keyword>
<evidence type="ECO:0000259" key="4">
    <source>
        <dbReference type="PROSITE" id="PS51782"/>
    </source>
</evidence>
<proteinExistence type="predicted"/>
<name>A0ABW1GC92_9ACTN</name>
<evidence type="ECO:0000313" key="6">
    <source>
        <dbReference type="Proteomes" id="UP001596174"/>
    </source>
</evidence>
<accession>A0ABW1GC92</accession>
<sequence length="1190" mass="122902">MVASSSRIAALARALAALVALAALEAGVPSGLLAFGHLPDWTHLGGQLTGPDNGALLIAAITAAGWTAWAWFTLAVLVEFPAALRHRSAPRIRLLGAGQRIAAGLVTSIVLLLPTTGALAATTTPAQAATALHLPQHTSTPVTLAAAQQAAQQTVQGANSPTTDQVWTGPVHTVRSGDTLWELAEHYLGDGKRWHEIAHLNQGLPQHDGHTLTADTDELHVGWQLRLPAGARIPQAGTGHHAGATGPRVHEHVHTVQPGDTLSQIAEDDLGDADAYPLIAAANTGHVQPDGRHLTNPDLIYPGWKLTIPQAAAGHPTGTSHLGGGTTTATGGTGAAGGDTATGGGRTGQKGSTGSTGPAAPVSATPSSTASSPGHAPSSTPSVQATAQPTTAPTTTPTAAAPTTAPPAGAPTSASTAGGTAAASLPAGASTGPTPAKGTNAPATGTPSAAVSAGAGPRSAPSATAAPTATTSSTVEQGDTARELRVGAGISAVLAASLLGGYAAKRTLQQRRRKPGETIAMPEQVSPLEHALAHQAQPTAELLDLALRTMAANLPDGQALPQVTGARITADGIAVQCEDPVPAPFTASGQAGWWTLDPAPELLDPIAARQLDTTPYPLLATLGPLPTGGVLLANLAAHRPLLLDGSPEQVGDVARAFALEAATSPWGRHVQITAVGVVDQSLIAAMPTGRLHHTDSPARAVKELADQLLAAQQDRAEELPWLVVSATRLDEDSAWQLADLLSRSRTAPVAVVIPTSTHESHFPEAHRLDCDLTTPQPAPVAGQEVLLQRITQTEYEMLHADLHLSERDALPAEDEWHHVPQTTAPLDDKPPHTPRPDHTEVDTAEADPAEADSGPEGDGDRSPRPVLLSVFSAFQTAANPATVTLPNPEPAPTTQGLDSASRDEDGTPASQHAQPPAGEPEGTTTTQAEQEGHDGVAPTLTSIDAPQLQLLGPLQIQGGAGLGSSARGRRMAELAAYLLLHPHHSRDTAAQAMSPEAPWTYGTISSRLSELRQELGTAADGQARVGRTTMTGLLPVLHDVRCDWHTFQRLAKRGLAADAHGVTDLEEALALVRGRPFEGTLASWAAPVQQEMISRIIDVAHTVAHHRTRGGFYDHARKAVTLGLAIEPAAELLIRDWIVLEMNAGNRAALPQIRAHLTAALRHLDTDMEPATEQLLSHAQAKATRHATAS</sequence>
<feature type="compositionally biased region" description="Low complexity" evidence="1">
    <location>
        <begin position="441"/>
        <end position="474"/>
    </location>
</feature>
<feature type="compositionally biased region" description="Low complexity" evidence="1">
    <location>
        <begin position="914"/>
        <end position="929"/>
    </location>
</feature>
<feature type="compositionally biased region" description="Low complexity" evidence="1">
    <location>
        <begin position="410"/>
        <end position="433"/>
    </location>
</feature>
<feature type="compositionally biased region" description="Gly residues" evidence="1">
    <location>
        <begin position="321"/>
        <end position="348"/>
    </location>
</feature>
<evidence type="ECO:0000313" key="5">
    <source>
        <dbReference type="EMBL" id="MFC5911470.1"/>
    </source>
</evidence>
<dbReference type="InterPro" id="IPR052196">
    <property type="entry name" value="Bact_Kbp"/>
</dbReference>
<feature type="chain" id="PRO_5045142443" evidence="3">
    <location>
        <begin position="23"/>
        <end position="1190"/>
    </location>
</feature>
<feature type="domain" description="LysM" evidence="4">
    <location>
        <begin position="252"/>
        <end position="308"/>
    </location>
</feature>
<feature type="region of interest" description="Disordered" evidence="1">
    <location>
        <begin position="312"/>
        <end position="479"/>
    </location>
</feature>
<dbReference type="PROSITE" id="PS51782">
    <property type="entry name" value="LYSM"/>
    <property type="match status" value="1"/>
</dbReference>
<keyword evidence="2" id="KW-1133">Transmembrane helix</keyword>
<feature type="region of interest" description="Disordered" evidence="1">
    <location>
        <begin position="821"/>
        <end position="864"/>
    </location>
</feature>
<feature type="compositionally biased region" description="Basic and acidic residues" evidence="1">
    <location>
        <begin position="826"/>
        <end position="841"/>
    </location>
</feature>
<dbReference type="EMBL" id="JBHSQJ010000168">
    <property type="protein sequence ID" value="MFC5911470.1"/>
    <property type="molecule type" value="Genomic_DNA"/>
</dbReference>
<dbReference type="Proteomes" id="UP001596174">
    <property type="component" value="Unassembled WGS sequence"/>
</dbReference>
<feature type="transmembrane region" description="Helical" evidence="2">
    <location>
        <begin position="101"/>
        <end position="121"/>
    </location>
</feature>
<keyword evidence="2" id="KW-0812">Transmembrane</keyword>
<feature type="compositionally biased region" description="Low complexity" evidence="1">
    <location>
        <begin position="349"/>
        <end position="403"/>
    </location>
</feature>
<protein>
    <submittedName>
        <fullName evidence="5">LysM peptidoglycan-binding domain-containing protein</fullName>
    </submittedName>
</protein>
<evidence type="ECO:0000256" key="2">
    <source>
        <dbReference type="SAM" id="Phobius"/>
    </source>
</evidence>
<feature type="region of interest" description="Disordered" evidence="1">
    <location>
        <begin position="879"/>
        <end position="939"/>
    </location>
</feature>
<dbReference type="CDD" id="cd00118">
    <property type="entry name" value="LysM"/>
    <property type="match status" value="2"/>
</dbReference>
<gene>
    <name evidence="5" type="ORF">ACFP3V_30225</name>
</gene>
<feature type="compositionally biased region" description="Acidic residues" evidence="1">
    <location>
        <begin position="842"/>
        <end position="857"/>
    </location>
</feature>
<organism evidence="5 6">
    <name type="scientific">Streptacidiphilus monticola</name>
    <dbReference type="NCBI Taxonomy" id="2161674"/>
    <lineage>
        <taxon>Bacteria</taxon>
        <taxon>Bacillati</taxon>
        <taxon>Actinomycetota</taxon>
        <taxon>Actinomycetes</taxon>
        <taxon>Kitasatosporales</taxon>
        <taxon>Streptomycetaceae</taxon>
        <taxon>Streptacidiphilus</taxon>
    </lineage>
</organism>
<evidence type="ECO:0000256" key="3">
    <source>
        <dbReference type="SAM" id="SignalP"/>
    </source>
</evidence>
<evidence type="ECO:0000256" key="1">
    <source>
        <dbReference type="SAM" id="MobiDB-lite"/>
    </source>
</evidence>
<dbReference type="InterPro" id="IPR036779">
    <property type="entry name" value="LysM_dom_sf"/>
</dbReference>
<reference evidence="6" key="1">
    <citation type="journal article" date="2019" name="Int. J. Syst. Evol. Microbiol.">
        <title>The Global Catalogue of Microorganisms (GCM) 10K type strain sequencing project: providing services to taxonomists for standard genome sequencing and annotation.</title>
        <authorList>
            <consortium name="The Broad Institute Genomics Platform"/>
            <consortium name="The Broad Institute Genome Sequencing Center for Infectious Disease"/>
            <person name="Wu L."/>
            <person name="Ma J."/>
        </authorList>
    </citation>
    <scope>NUCLEOTIDE SEQUENCE [LARGE SCALE GENOMIC DNA]</scope>
    <source>
        <strain evidence="6">JCM 4816</strain>
    </source>
</reference>
<feature type="signal peptide" evidence="3">
    <location>
        <begin position="1"/>
        <end position="22"/>
    </location>
</feature>
<dbReference type="InterPro" id="IPR018392">
    <property type="entry name" value="LysM"/>
</dbReference>
<dbReference type="SMART" id="SM01043">
    <property type="entry name" value="BTAD"/>
    <property type="match status" value="1"/>
</dbReference>
<dbReference type="SMART" id="SM00257">
    <property type="entry name" value="LysM"/>
    <property type="match status" value="2"/>
</dbReference>
<dbReference type="InterPro" id="IPR005158">
    <property type="entry name" value="BTAD"/>
</dbReference>
<dbReference type="Gene3D" id="3.10.350.10">
    <property type="entry name" value="LysM domain"/>
    <property type="match status" value="2"/>
</dbReference>
<feature type="transmembrane region" description="Helical" evidence="2">
    <location>
        <begin position="58"/>
        <end position="80"/>
    </location>
</feature>
<comment type="caution">
    <text evidence="5">The sequence shown here is derived from an EMBL/GenBank/DDBJ whole genome shotgun (WGS) entry which is preliminary data.</text>
</comment>
<dbReference type="RefSeq" id="WP_380590486.1">
    <property type="nucleotide sequence ID" value="NZ_JBHSQJ010000168.1"/>
</dbReference>
<keyword evidence="3" id="KW-0732">Signal</keyword>
<keyword evidence="2" id="KW-0472">Membrane</keyword>
<dbReference type="PANTHER" id="PTHR34700">
    <property type="entry name" value="POTASSIUM BINDING PROTEIN KBP"/>
    <property type="match status" value="1"/>
</dbReference>
<dbReference type="PANTHER" id="PTHR34700:SF4">
    <property type="entry name" value="PHAGE-LIKE ELEMENT PBSX PROTEIN XKDP"/>
    <property type="match status" value="1"/>
</dbReference>